<dbReference type="InterPro" id="IPR003959">
    <property type="entry name" value="ATPase_AAA_core"/>
</dbReference>
<dbReference type="GO" id="GO:0016887">
    <property type="term" value="F:ATP hydrolysis activity"/>
    <property type="evidence" value="ECO:0007669"/>
    <property type="project" value="InterPro"/>
</dbReference>
<dbReference type="FunFam" id="3.40.50.300:FF:002568">
    <property type="entry name" value="Cell division protein (FtsH)"/>
    <property type="match status" value="1"/>
</dbReference>
<dbReference type="GO" id="GO:0004176">
    <property type="term" value="F:ATP-dependent peptidase activity"/>
    <property type="evidence" value="ECO:0007669"/>
    <property type="project" value="InterPro"/>
</dbReference>
<name>A0A1J5J165_9BACT</name>
<evidence type="ECO:0000256" key="1">
    <source>
        <dbReference type="SAM" id="Phobius"/>
    </source>
</evidence>
<dbReference type="GO" id="GO:0006508">
    <property type="term" value="P:proteolysis"/>
    <property type="evidence" value="ECO:0007669"/>
    <property type="project" value="InterPro"/>
</dbReference>
<dbReference type="InterPro" id="IPR003593">
    <property type="entry name" value="AAA+_ATPase"/>
</dbReference>
<dbReference type="GO" id="GO:0004222">
    <property type="term" value="F:metalloendopeptidase activity"/>
    <property type="evidence" value="ECO:0007669"/>
    <property type="project" value="InterPro"/>
</dbReference>
<dbReference type="PANTHER" id="PTHR23076">
    <property type="entry name" value="METALLOPROTEASE M41 FTSH"/>
    <property type="match status" value="1"/>
</dbReference>
<feature type="domain" description="AAA+ ATPase" evidence="2">
    <location>
        <begin position="129"/>
        <end position="273"/>
    </location>
</feature>
<organism evidence="3 4">
    <name type="scientific">Candidatus Wirthbacteria bacterium CG2_30_54_11</name>
    <dbReference type="NCBI Taxonomy" id="1817892"/>
    <lineage>
        <taxon>Bacteria</taxon>
        <taxon>Candidatus Wirthbacteria</taxon>
    </lineage>
</organism>
<dbReference type="STRING" id="1817892.AUK40_00795"/>
<dbReference type="GO" id="GO:0005886">
    <property type="term" value="C:plasma membrane"/>
    <property type="evidence" value="ECO:0007669"/>
    <property type="project" value="TreeGrafter"/>
</dbReference>
<dbReference type="SUPFAM" id="SSF140990">
    <property type="entry name" value="FtsH protease domain-like"/>
    <property type="match status" value="1"/>
</dbReference>
<dbReference type="PANTHER" id="PTHR23076:SF97">
    <property type="entry name" value="ATP-DEPENDENT ZINC METALLOPROTEASE YME1L1"/>
    <property type="match status" value="1"/>
</dbReference>
<gene>
    <name evidence="3" type="ORF">AUK40_00795</name>
</gene>
<dbReference type="Proteomes" id="UP000183245">
    <property type="component" value="Unassembled WGS sequence"/>
</dbReference>
<dbReference type="Pfam" id="PF01434">
    <property type="entry name" value="Peptidase_M41"/>
    <property type="match status" value="1"/>
</dbReference>
<reference evidence="3 4" key="1">
    <citation type="journal article" date="2016" name="Environ. Microbiol.">
        <title>Genomic resolution of a cold subsurface aquifer community provides metabolic insights for novel microbes adapted to high CO concentrations.</title>
        <authorList>
            <person name="Probst A.J."/>
            <person name="Castelle C.J."/>
            <person name="Singh A."/>
            <person name="Brown C.T."/>
            <person name="Anantharaman K."/>
            <person name="Sharon I."/>
            <person name="Hug L.A."/>
            <person name="Burstein D."/>
            <person name="Emerson J.B."/>
            <person name="Thomas B.C."/>
            <person name="Banfield J.F."/>
        </authorList>
    </citation>
    <scope>NUCLEOTIDE SEQUENCE [LARGE SCALE GENOMIC DNA]</scope>
    <source>
        <strain evidence="3">CG2_30_54_11</strain>
    </source>
</reference>
<dbReference type="Gene3D" id="3.40.50.300">
    <property type="entry name" value="P-loop containing nucleotide triphosphate hydrolases"/>
    <property type="match status" value="1"/>
</dbReference>
<dbReference type="Pfam" id="PF00004">
    <property type="entry name" value="AAA"/>
    <property type="match status" value="1"/>
</dbReference>
<evidence type="ECO:0000313" key="3">
    <source>
        <dbReference type="EMBL" id="OIP99159.1"/>
    </source>
</evidence>
<proteinExistence type="predicted"/>
<dbReference type="InterPro" id="IPR027417">
    <property type="entry name" value="P-loop_NTPase"/>
</dbReference>
<protein>
    <recommendedName>
        <fullName evidence="2">AAA+ ATPase domain-containing protein</fullName>
    </recommendedName>
</protein>
<comment type="caution">
    <text evidence="3">The sequence shown here is derived from an EMBL/GenBank/DDBJ whole genome shotgun (WGS) entry which is preliminary data.</text>
</comment>
<dbReference type="GO" id="GO:0030163">
    <property type="term" value="P:protein catabolic process"/>
    <property type="evidence" value="ECO:0007669"/>
    <property type="project" value="TreeGrafter"/>
</dbReference>
<keyword evidence="1" id="KW-1133">Transmembrane helix</keyword>
<evidence type="ECO:0000313" key="4">
    <source>
        <dbReference type="Proteomes" id="UP000183245"/>
    </source>
</evidence>
<accession>A0A1J5J165</accession>
<dbReference type="InterPro" id="IPR000642">
    <property type="entry name" value="Peptidase_M41"/>
</dbReference>
<dbReference type="Gene3D" id="1.10.8.60">
    <property type="match status" value="1"/>
</dbReference>
<dbReference type="AlphaFoldDB" id="A0A1J5J165"/>
<dbReference type="SMART" id="SM00382">
    <property type="entry name" value="AAA"/>
    <property type="match status" value="1"/>
</dbReference>
<keyword evidence="1" id="KW-0812">Transmembrane</keyword>
<feature type="transmembrane region" description="Helical" evidence="1">
    <location>
        <begin position="20"/>
        <end position="40"/>
    </location>
</feature>
<dbReference type="EMBL" id="MNZT01000016">
    <property type="protein sequence ID" value="OIP99159.1"/>
    <property type="molecule type" value="Genomic_DNA"/>
</dbReference>
<dbReference type="SUPFAM" id="SSF52540">
    <property type="entry name" value="P-loop containing nucleoside triphosphate hydrolases"/>
    <property type="match status" value="1"/>
</dbReference>
<dbReference type="GO" id="GO:0005524">
    <property type="term" value="F:ATP binding"/>
    <property type="evidence" value="ECO:0007669"/>
    <property type="project" value="InterPro"/>
</dbReference>
<dbReference type="Gene3D" id="1.20.58.760">
    <property type="entry name" value="Peptidase M41"/>
    <property type="match status" value="1"/>
</dbReference>
<dbReference type="InterPro" id="IPR037219">
    <property type="entry name" value="Peptidase_M41-like"/>
</dbReference>
<keyword evidence="1" id="KW-0472">Membrane</keyword>
<evidence type="ECO:0000259" key="2">
    <source>
        <dbReference type="SMART" id="SM00382"/>
    </source>
</evidence>
<sequence length="551" mass="61474">MRPDFKKKMRLWLQLNRTVVIVVAITAGMIALAIWGIASLESYPRTQLLAQTPIYLLKQTVGTFLWVFIIIKFLQGDEDASIRSSPYQSAKVDVHFSDVIGAADIKEEALDIVALLKRERNLHSTGARAIRGVLMIGPPGCGKTYLAKAIATEAGIPFLSTSGSEMSDVYVGVGAKKIRDLFSQARMQAKEYGACILFIDEIDSIGKKRSFGANADLETNKTLNQLLVEMDGITKSKDAITVIAATNAPEDMLDPALLRAGRFDRKLYYNLPDREDREALFTYFLSKTRYDAGGISVPFWAGITSYRSPADIENIVSESDIIASRKKHDRIEVEDLSEALERIELGLRRKRKVAPHEREATAYHEAGHLVAIHYLSPLQNLFKISIVFRKETLGVVHTFAREENLFREREEFMGYIEGLLGGYAGEKIKYGSTSSGVVSDFKHAMLTAHGMVFRHGMGKGGHLGDYTSISSAALSEQLKRELNEDVEDILSAGLKKTEQLLKKKWDLVEAFVQELLQHDELELMAIQNIIDQYEAADGHQKRGLEHGISFA</sequence>